<evidence type="ECO:0000259" key="9">
    <source>
        <dbReference type="Pfam" id="PF01979"/>
    </source>
</evidence>
<dbReference type="EC" id="3.5.1.25" evidence="2"/>
<dbReference type="GO" id="GO:0046872">
    <property type="term" value="F:metal ion binding"/>
    <property type="evidence" value="ECO:0007669"/>
    <property type="project" value="UniProtKB-KW"/>
</dbReference>
<keyword evidence="11" id="KW-1185">Reference proteome</keyword>
<dbReference type="GO" id="GO:0008448">
    <property type="term" value="F:N-acetylglucosamine-6-phosphate deacetylase activity"/>
    <property type="evidence" value="ECO:0007669"/>
    <property type="project" value="UniProtKB-EC"/>
</dbReference>
<dbReference type="SUPFAM" id="SSF51338">
    <property type="entry name" value="Composite domain of metallo-dependent hydrolases"/>
    <property type="match status" value="1"/>
</dbReference>
<evidence type="ECO:0000256" key="6">
    <source>
        <dbReference type="ARBA" id="ARBA00023277"/>
    </source>
</evidence>
<evidence type="ECO:0000256" key="5">
    <source>
        <dbReference type="ARBA" id="ARBA00022801"/>
    </source>
</evidence>
<reference evidence="10" key="2">
    <citation type="submission" date="2023-05" db="EMBL/GenBank/DDBJ databases">
        <authorList>
            <consortium name="Lawrence Berkeley National Laboratory"/>
            <person name="Steindorff A."/>
            <person name="Hensen N."/>
            <person name="Bonometti L."/>
            <person name="Westerberg I."/>
            <person name="Brannstrom I.O."/>
            <person name="Guillou S."/>
            <person name="Cros-Aarteil S."/>
            <person name="Calhoun S."/>
            <person name="Haridas S."/>
            <person name="Kuo A."/>
            <person name="Mondo S."/>
            <person name="Pangilinan J."/>
            <person name="Riley R."/>
            <person name="Labutti K."/>
            <person name="Andreopoulos B."/>
            <person name="Lipzen A."/>
            <person name="Chen C."/>
            <person name="Yanf M."/>
            <person name="Daum C."/>
            <person name="Ng V."/>
            <person name="Clum A."/>
            <person name="Ohm R."/>
            <person name="Martin F."/>
            <person name="Silar P."/>
            <person name="Natvig D."/>
            <person name="Lalanne C."/>
            <person name="Gautier V."/>
            <person name="Ament-Velasquez S.L."/>
            <person name="Kruys A."/>
            <person name="Hutchinson M.I."/>
            <person name="Powell A.J."/>
            <person name="Barry K."/>
            <person name="Miller A.N."/>
            <person name="Grigoriev I.V."/>
            <person name="Debuchy R."/>
            <person name="Gladieux P."/>
            <person name="Thoren M.H."/>
            <person name="Johannesson H."/>
        </authorList>
    </citation>
    <scope>NUCLEOTIDE SEQUENCE</scope>
    <source>
        <strain evidence="10">CBS 757.83</strain>
    </source>
</reference>
<feature type="region of interest" description="Disordered" evidence="8">
    <location>
        <begin position="188"/>
        <end position="223"/>
    </location>
</feature>
<evidence type="ECO:0000313" key="10">
    <source>
        <dbReference type="EMBL" id="KAK4103310.1"/>
    </source>
</evidence>
<evidence type="ECO:0000256" key="8">
    <source>
        <dbReference type="SAM" id="MobiDB-lite"/>
    </source>
</evidence>
<accession>A0AAN6Q7R4</accession>
<evidence type="ECO:0000313" key="11">
    <source>
        <dbReference type="Proteomes" id="UP001305647"/>
    </source>
</evidence>
<comment type="similarity">
    <text evidence="1">Belongs to the metallo-dependent hydrolases superfamily. NagA family.</text>
</comment>
<dbReference type="GO" id="GO:0006046">
    <property type="term" value="P:N-acetylglucosamine catabolic process"/>
    <property type="evidence" value="ECO:0007669"/>
    <property type="project" value="TreeGrafter"/>
</dbReference>
<feature type="domain" description="Amidohydrolase-related" evidence="9">
    <location>
        <begin position="67"/>
        <end position="437"/>
    </location>
</feature>
<organism evidence="10 11">
    <name type="scientific">Parathielavia hyrcaniae</name>
    <dbReference type="NCBI Taxonomy" id="113614"/>
    <lineage>
        <taxon>Eukaryota</taxon>
        <taxon>Fungi</taxon>
        <taxon>Dikarya</taxon>
        <taxon>Ascomycota</taxon>
        <taxon>Pezizomycotina</taxon>
        <taxon>Sordariomycetes</taxon>
        <taxon>Sordariomycetidae</taxon>
        <taxon>Sordariales</taxon>
        <taxon>Chaetomiaceae</taxon>
        <taxon>Parathielavia</taxon>
    </lineage>
</organism>
<dbReference type="InterPro" id="IPR006680">
    <property type="entry name" value="Amidohydro-rel"/>
</dbReference>
<dbReference type="EMBL" id="MU863629">
    <property type="protein sequence ID" value="KAK4103310.1"/>
    <property type="molecule type" value="Genomic_DNA"/>
</dbReference>
<dbReference type="InterPro" id="IPR032466">
    <property type="entry name" value="Metal_Hydrolase"/>
</dbReference>
<dbReference type="PANTHER" id="PTHR11113">
    <property type="entry name" value="N-ACETYLGLUCOSAMINE-6-PHOSPHATE DEACETYLASE"/>
    <property type="match status" value="1"/>
</dbReference>
<comment type="caution">
    <text evidence="10">The sequence shown here is derived from an EMBL/GenBank/DDBJ whole genome shotgun (WGS) entry which is preliminary data.</text>
</comment>
<sequence>MPSAVRSASPRRNGITKLTNCRLLRGDELLWDDVWVSSITGKIIRSQSAFYEELIMPDEVVDLGGRIVSPGFIECQLNGAYGFNFSTVADDMAQYGKQLRDLNKKLAHTGVTSYLPTVTSQRSDLYKKVLPYLGPSGASRRAHDGAESLGAHVEGPFLNPTKNGIHNTSTMRVASSFSDLEDTYGAANITPPSFSGSQSPSFSSVSDSSDDTSLASSSRNPSDLPIKKITVAPELGAMTSLIPELTARGIIVSIGHSEATYEQASTAVSAGATMITHLFNAMRPLHHRNPGVFGVLGAAETAAGRGRRRPCFGLIADGIHLHPATVKIAWHAHPAGLVLVTDAMHMVGLPDGRYPWTNGEGEHYIVKKGGVLELEGTGVIAGSSTTLIECINNFLNWSGATIPQALTTVTATPAAMLGVQGVKGTLDAGADADLVVLSEMVSSNDGNGGGGGGGRQELVVDEVWKFGVKIFER</sequence>
<protein>
    <recommendedName>
        <fullName evidence="3">N-acetylglucosamine-6-phosphate deacetylase</fullName>
        <ecNumber evidence="2">3.5.1.25</ecNumber>
    </recommendedName>
</protein>
<evidence type="ECO:0000256" key="3">
    <source>
        <dbReference type="ARBA" id="ARBA00018029"/>
    </source>
</evidence>
<dbReference type="Gene3D" id="3.20.20.140">
    <property type="entry name" value="Metal-dependent hydrolases"/>
    <property type="match status" value="1"/>
</dbReference>
<keyword evidence="5" id="KW-0378">Hydrolase</keyword>
<evidence type="ECO:0000256" key="1">
    <source>
        <dbReference type="ARBA" id="ARBA00010716"/>
    </source>
</evidence>
<evidence type="ECO:0000256" key="4">
    <source>
        <dbReference type="ARBA" id="ARBA00022723"/>
    </source>
</evidence>
<evidence type="ECO:0000256" key="2">
    <source>
        <dbReference type="ARBA" id="ARBA00011899"/>
    </source>
</evidence>
<dbReference type="NCBIfam" id="TIGR00221">
    <property type="entry name" value="nagA"/>
    <property type="match status" value="1"/>
</dbReference>
<evidence type="ECO:0000256" key="7">
    <source>
        <dbReference type="ARBA" id="ARBA00047647"/>
    </source>
</evidence>
<dbReference type="Pfam" id="PF01979">
    <property type="entry name" value="Amidohydro_1"/>
    <property type="match status" value="1"/>
</dbReference>
<reference evidence="10" key="1">
    <citation type="journal article" date="2023" name="Mol. Phylogenet. Evol.">
        <title>Genome-scale phylogeny and comparative genomics of the fungal order Sordariales.</title>
        <authorList>
            <person name="Hensen N."/>
            <person name="Bonometti L."/>
            <person name="Westerberg I."/>
            <person name="Brannstrom I.O."/>
            <person name="Guillou S."/>
            <person name="Cros-Aarteil S."/>
            <person name="Calhoun S."/>
            <person name="Haridas S."/>
            <person name="Kuo A."/>
            <person name="Mondo S."/>
            <person name="Pangilinan J."/>
            <person name="Riley R."/>
            <person name="LaButti K."/>
            <person name="Andreopoulos B."/>
            <person name="Lipzen A."/>
            <person name="Chen C."/>
            <person name="Yan M."/>
            <person name="Daum C."/>
            <person name="Ng V."/>
            <person name="Clum A."/>
            <person name="Steindorff A."/>
            <person name="Ohm R.A."/>
            <person name="Martin F."/>
            <person name="Silar P."/>
            <person name="Natvig D.O."/>
            <person name="Lalanne C."/>
            <person name="Gautier V."/>
            <person name="Ament-Velasquez S.L."/>
            <person name="Kruys A."/>
            <person name="Hutchinson M.I."/>
            <person name="Powell A.J."/>
            <person name="Barry K."/>
            <person name="Miller A.N."/>
            <person name="Grigoriev I.V."/>
            <person name="Debuchy R."/>
            <person name="Gladieux P."/>
            <person name="Hiltunen Thoren M."/>
            <person name="Johannesson H."/>
        </authorList>
    </citation>
    <scope>NUCLEOTIDE SEQUENCE</scope>
    <source>
        <strain evidence="10">CBS 757.83</strain>
    </source>
</reference>
<dbReference type="InterPro" id="IPR003764">
    <property type="entry name" value="GlcNAc_6-P_deAcase"/>
</dbReference>
<dbReference type="CDD" id="cd00854">
    <property type="entry name" value="NagA"/>
    <property type="match status" value="1"/>
</dbReference>
<proteinExistence type="inferred from homology"/>
<dbReference type="InterPro" id="IPR011059">
    <property type="entry name" value="Metal-dep_hydrolase_composite"/>
</dbReference>
<name>A0AAN6Q7R4_9PEZI</name>
<dbReference type="Proteomes" id="UP001305647">
    <property type="component" value="Unassembled WGS sequence"/>
</dbReference>
<dbReference type="AlphaFoldDB" id="A0AAN6Q7R4"/>
<keyword evidence="4" id="KW-0479">Metal-binding</keyword>
<dbReference type="SUPFAM" id="SSF51556">
    <property type="entry name" value="Metallo-dependent hydrolases"/>
    <property type="match status" value="1"/>
</dbReference>
<comment type="catalytic activity">
    <reaction evidence="7">
        <text>N-acetyl-D-glucosamine 6-phosphate + H2O = D-glucosamine 6-phosphate + acetate</text>
        <dbReference type="Rhea" id="RHEA:22936"/>
        <dbReference type="ChEBI" id="CHEBI:15377"/>
        <dbReference type="ChEBI" id="CHEBI:30089"/>
        <dbReference type="ChEBI" id="CHEBI:57513"/>
        <dbReference type="ChEBI" id="CHEBI:58725"/>
        <dbReference type="EC" id="3.5.1.25"/>
    </reaction>
</comment>
<dbReference type="PANTHER" id="PTHR11113:SF14">
    <property type="entry name" value="N-ACETYLGLUCOSAMINE-6-PHOSPHATE DEACETYLASE"/>
    <property type="match status" value="1"/>
</dbReference>
<gene>
    <name evidence="10" type="ORF">N658DRAFT_494639</name>
</gene>
<feature type="compositionally biased region" description="Low complexity" evidence="8">
    <location>
        <begin position="193"/>
        <end position="218"/>
    </location>
</feature>
<keyword evidence="6" id="KW-0119">Carbohydrate metabolism</keyword>